<proteinExistence type="predicted"/>
<reference evidence="3 4" key="1">
    <citation type="submission" date="2014-08" db="EMBL/GenBank/DDBJ databases">
        <title>Fervidobacterium pennivorans DYC genome.</title>
        <authorList>
            <person name="Wushke S."/>
        </authorList>
    </citation>
    <scope>NUCLEOTIDE SEQUENCE [LARGE SCALE GENOMIC DNA]</scope>
    <source>
        <strain evidence="3 4">DYC</strain>
    </source>
</reference>
<feature type="chain" id="PRO_5008000392" description="Tetratricopeptide repeat protein" evidence="2">
    <location>
        <begin position="23"/>
        <end position="181"/>
    </location>
</feature>
<gene>
    <name evidence="3" type="ORF">JM64_08670</name>
</gene>
<evidence type="ECO:0000313" key="4">
    <source>
        <dbReference type="Proteomes" id="UP000077096"/>
    </source>
</evidence>
<dbReference type="OrthoDB" id="7342920at2"/>
<feature type="signal peptide" evidence="2">
    <location>
        <begin position="1"/>
        <end position="22"/>
    </location>
</feature>
<keyword evidence="1" id="KW-0175">Coiled coil</keyword>
<dbReference type="KEGG" id="fng:JM64_08670"/>
<dbReference type="AlphaFoldDB" id="A0A172T4N6"/>
<protein>
    <recommendedName>
        <fullName evidence="5">Tetratricopeptide repeat protein</fullName>
    </recommendedName>
</protein>
<evidence type="ECO:0000256" key="1">
    <source>
        <dbReference type="SAM" id="Coils"/>
    </source>
</evidence>
<sequence>MKTLKLTFIFLLSNIFCLPLFSQNSNSTNNIEYFTQKFLNTRSSKNIEELKNLLSLLENEIKNNSNKSSNYVKIRTLLSEVYFEYGQLLNDNKLKERHYNLALQEAKDIIKADPENGKAYFIAAMSSAALIDFVNVFQKLQLMNDFDFYIERAIKYTQDNLDKAIAYIAKGVRFMNPPWPF</sequence>
<evidence type="ECO:0000256" key="2">
    <source>
        <dbReference type="SAM" id="SignalP"/>
    </source>
</evidence>
<evidence type="ECO:0000313" key="3">
    <source>
        <dbReference type="EMBL" id="ANE41995.1"/>
    </source>
</evidence>
<accession>A0A172T4N6</accession>
<feature type="coiled-coil region" evidence="1">
    <location>
        <begin position="40"/>
        <end position="67"/>
    </location>
</feature>
<name>A0A172T4N6_FERPE</name>
<evidence type="ECO:0008006" key="5">
    <source>
        <dbReference type="Google" id="ProtNLM"/>
    </source>
</evidence>
<dbReference type="Proteomes" id="UP000077096">
    <property type="component" value="Chromosome"/>
</dbReference>
<dbReference type="PATRIC" id="fig|93466.3.peg.1823"/>
<dbReference type="EMBL" id="CP011393">
    <property type="protein sequence ID" value="ANE41995.1"/>
    <property type="molecule type" value="Genomic_DNA"/>
</dbReference>
<organism evidence="3 4">
    <name type="scientific">Fervidobacterium pennivorans</name>
    <dbReference type="NCBI Taxonomy" id="93466"/>
    <lineage>
        <taxon>Bacteria</taxon>
        <taxon>Thermotogati</taxon>
        <taxon>Thermotogota</taxon>
        <taxon>Thermotogae</taxon>
        <taxon>Thermotogales</taxon>
        <taxon>Fervidobacteriaceae</taxon>
        <taxon>Fervidobacterium</taxon>
    </lineage>
</organism>
<keyword evidence="2" id="KW-0732">Signal</keyword>